<dbReference type="GO" id="GO:0043424">
    <property type="term" value="F:protein histidine kinase binding"/>
    <property type="evidence" value="ECO:0007669"/>
    <property type="project" value="UniProtKB-UniRule"/>
</dbReference>
<dbReference type="AlphaFoldDB" id="A0AAD4TB98"/>
<comment type="function">
    <text evidence="2">Functions as a two-component phosphorelay mediators between cytokinin sensor histidine kinases and response regulators (B-type ARRs). Plays an important role in propagating cytokinin signal transduction.</text>
</comment>
<comment type="domain">
    <text evidence="2">Histidine-containing phosphotransfer domain (HPt) contains an active histidine that mediates the phosphotransfer.</text>
</comment>
<evidence type="ECO:0000313" key="3">
    <source>
        <dbReference type="EMBL" id="KAI3832691.1"/>
    </source>
</evidence>
<dbReference type="GO" id="GO:0005634">
    <property type="term" value="C:nucleus"/>
    <property type="evidence" value="ECO:0007669"/>
    <property type="project" value="UniProtKB-SubCell"/>
</dbReference>
<accession>A0AAD4TB98</accession>
<dbReference type="GO" id="GO:0009736">
    <property type="term" value="P:cytokinin-activated signaling pathway"/>
    <property type="evidence" value="ECO:0007669"/>
    <property type="project" value="UniProtKB-KW"/>
</dbReference>
<keyword evidence="1 2" id="KW-0902">Two-component regulatory system</keyword>
<dbReference type="InterPro" id="IPR045871">
    <property type="entry name" value="AHP1-5/YPD1"/>
</dbReference>
<dbReference type="Proteomes" id="UP001202328">
    <property type="component" value="Unassembled WGS sequence"/>
</dbReference>
<dbReference type="PANTHER" id="PTHR28242">
    <property type="entry name" value="PHOSPHORELAY INTERMEDIATE PROTEIN YPD1"/>
    <property type="match status" value="1"/>
</dbReference>
<comment type="subcellular location">
    <subcellularLocation>
        <location evidence="2">Cytoplasm</location>
        <location evidence="2">Cytosol</location>
    </subcellularLocation>
    <subcellularLocation>
        <location evidence="2">Nucleus</location>
    </subcellularLocation>
</comment>
<dbReference type="SUPFAM" id="SSF47226">
    <property type="entry name" value="Histidine-containing phosphotransfer domain, HPT domain"/>
    <property type="match status" value="1"/>
</dbReference>
<comment type="caution">
    <text evidence="4">The sequence shown here is derived from an EMBL/GenBank/DDBJ whole genome shotgun (WGS) entry which is preliminary data.</text>
</comment>
<protein>
    <recommendedName>
        <fullName evidence="2">Histidine-containing phosphotransfer protein</fullName>
    </recommendedName>
</protein>
<name>A0AAD4TB98_9MAGN</name>
<dbReference type="GO" id="GO:0005829">
    <property type="term" value="C:cytosol"/>
    <property type="evidence" value="ECO:0007669"/>
    <property type="project" value="UniProtKB-SubCell"/>
</dbReference>
<dbReference type="EMBL" id="JAJJMB010003633">
    <property type="protein sequence ID" value="KAI3946927.1"/>
    <property type="molecule type" value="Genomic_DNA"/>
</dbReference>
<sequence length="81" mass="9233">MNIPTVESYVQTIRGSSATIGSQNVTLACDEFCRASERKNIAGCHKALLQLIREFYHTRDVFKKIIELERKIIYLATKTQA</sequence>
<keyword evidence="2" id="KW-0932">Cytokinin signaling pathway</keyword>
<dbReference type="PANTHER" id="PTHR28242:SF30">
    <property type="entry name" value="HISTIDINE-CONTAINING PHOSPHOTRANSFER PROTEIN 2"/>
    <property type="match status" value="1"/>
</dbReference>
<evidence type="ECO:0000313" key="4">
    <source>
        <dbReference type="EMBL" id="KAI3946927.1"/>
    </source>
</evidence>
<keyword evidence="5" id="KW-1185">Reference proteome</keyword>
<organism evidence="4 5">
    <name type="scientific">Papaver atlanticum</name>
    <dbReference type="NCBI Taxonomy" id="357466"/>
    <lineage>
        <taxon>Eukaryota</taxon>
        <taxon>Viridiplantae</taxon>
        <taxon>Streptophyta</taxon>
        <taxon>Embryophyta</taxon>
        <taxon>Tracheophyta</taxon>
        <taxon>Spermatophyta</taxon>
        <taxon>Magnoliopsida</taxon>
        <taxon>Ranunculales</taxon>
        <taxon>Papaveraceae</taxon>
        <taxon>Papaveroideae</taxon>
        <taxon>Papaver</taxon>
    </lineage>
</organism>
<proteinExistence type="predicted"/>
<dbReference type="InterPro" id="IPR036641">
    <property type="entry name" value="HPT_dom_sf"/>
</dbReference>
<reference evidence="4" key="1">
    <citation type="submission" date="2022-04" db="EMBL/GenBank/DDBJ databases">
        <title>A functionally conserved STORR gene fusion in Papaver species that diverged 16.8 million years ago.</title>
        <authorList>
            <person name="Catania T."/>
        </authorList>
    </citation>
    <scope>NUCLEOTIDE SEQUENCE</scope>
    <source>
        <strain evidence="4">S-188037</strain>
    </source>
</reference>
<evidence type="ECO:0000313" key="5">
    <source>
        <dbReference type="Proteomes" id="UP001202328"/>
    </source>
</evidence>
<gene>
    <name evidence="3" type="ORF">MKW98_002237</name>
    <name evidence="4" type="ORF">MKW98_003490</name>
</gene>
<dbReference type="Gene3D" id="1.20.120.160">
    <property type="entry name" value="HPT domain"/>
    <property type="match status" value="1"/>
</dbReference>
<dbReference type="GO" id="GO:0009927">
    <property type="term" value="F:histidine phosphotransfer kinase activity"/>
    <property type="evidence" value="ECO:0007669"/>
    <property type="project" value="UniProtKB-UniRule"/>
</dbReference>
<evidence type="ECO:0000256" key="2">
    <source>
        <dbReference type="RuleBase" id="RU369004"/>
    </source>
</evidence>
<dbReference type="GO" id="GO:0000160">
    <property type="term" value="P:phosphorelay signal transduction system"/>
    <property type="evidence" value="ECO:0007669"/>
    <property type="project" value="UniProtKB-UniRule"/>
</dbReference>
<dbReference type="EMBL" id="JAJJMB010017986">
    <property type="protein sequence ID" value="KAI3832691.1"/>
    <property type="molecule type" value="Genomic_DNA"/>
</dbReference>
<evidence type="ECO:0000256" key="1">
    <source>
        <dbReference type="ARBA" id="ARBA00023012"/>
    </source>
</evidence>